<dbReference type="InterPro" id="IPR002559">
    <property type="entry name" value="Transposase_11"/>
</dbReference>
<dbReference type="PANTHER" id="PTHR30007">
    <property type="entry name" value="PHP DOMAIN PROTEIN"/>
    <property type="match status" value="1"/>
</dbReference>
<evidence type="ECO:0000313" key="4">
    <source>
        <dbReference type="Proteomes" id="UP000639973"/>
    </source>
</evidence>
<keyword evidence="4" id="KW-1185">Reference proteome</keyword>
<evidence type="ECO:0000313" key="3">
    <source>
        <dbReference type="EMBL" id="GGL93372.1"/>
    </source>
</evidence>
<dbReference type="Proteomes" id="UP000639973">
    <property type="component" value="Unassembled WGS sequence"/>
</dbReference>
<dbReference type="Pfam" id="PF01609">
    <property type="entry name" value="DDE_Tnp_1"/>
    <property type="match status" value="1"/>
</dbReference>
<name>A0ABQ2GF64_9DEIO</name>
<dbReference type="PANTHER" id="PTHR30007:SF0">
    <property type="entry name" value="TRANSPOSASE"/>
    <property type="match status" value="1"/>
</dbReference>
<evidence type="ECO:0000259" key="1">
    <source>
        <dbReference type="Pfam" id="PF01609"/>
    </source>
</evidence>
<reference evidence="4" key="1">
    <citation type="journal article" date="2019" name="Int. J. Syst. Evol. Microbiol.">
        <title>The Global Catalogue of Microorganisms (GCM) 10K type strain sequencing project: providing services to taxonomists for standard genome sequencing and annotation.</title>
        <authorList>
            <consortium name="The Broad Institute Genomics Platform"/>
            <consortium name="The Broad Institute Genome Sequencing Center for Infectious Disease"/>
            <person name="Wu L."/>
            <person name="Ma J."/>
        </authorList>
    </citation>
    <scope>NUCLEOTIDE SEQUENCE [LARGE SCALE GENOMIC DNA]</scope>
    <source>
        <strain evidence="4">JCM 15442</strain>
    </source>
</reference>
<dbReference type="Pfam" id="PF13340">
    <property type="entry name" value="DUF4096"/>
    <property type="match status" value="1"/>
</dbReference>
<feature type="domain" description="Insertion element IS402-like" evidence="2">
    <location>
        <begin position="2"/>
        <end position="62"/>
    </location>
</feature>
<accession>A0ABQ2GF64</accession>
<proteinExistence type="predicted"/>
<feature type="domain" description="Transposase IS4-like" evidence="1">
    <location>
        <begin position="79"/>
        <end position="160"/>
    </location>
</feature>
<gene>
    <name evidence="3" type="ORF">GCM10010840_34250</name>
</gene>
<protein>
    <recommendedName>
        <fullName evidence="5">Transposase</fullName>
    </recommendedName>
</protein>
<comment type="caution">
    <text evidence="3">The sequence shown here is derived from an EMBL/GenBank/DDBJ whole genome shotgun (WGS) entry which is preliminary data.</text>
</comment>
<organism evidence="3 4">
    <name type="scientific">Deinococcus aerolatus</name>
    <dbReference type="NCBI Taxonomy" id="522487"/>
    <lineage>
        <taxon>Bacteria</taxon>
        <taxon>Thermotogati</taxon>
        <taxon>Deinococcota</taxon>
        <taxon>Deinococci</taxon>
        <taxon>Deinococcales</taxon>
        <taxon>Deinococcaceae</taxon>
        <taxon>Deinococcus</taxon>
    </lineage>
</organism>
<dbReference type="NCBIfam" id="NF033580">
    <property type="entry name" value="transpos_IS5_3"/>
    <property type="match status" value="1"/>
</dbReference>
<dbReference type="InterPro" id="IPR025161">
    <property type="entry name" value="IS402-like_dom"/>
</dbReference>
<sequence length="167" mass="18594">MLPAAKSGGRPYAVDLHEVLCAILYVLQGGIVWRNLPHDFPAWQTLDSYFRRFEVNGSWEAINRVLVRNTRVAAGRDPEPSAGIRDAQTVRCAPQAGPRGVDAGKKTNGRKQHILTDTVGLLLVVLITTGDIQDRDGGKMALMYMRRRFMRLRHVWADSGDRGKLGT</sequence>
<dbReference type="EMBL" id="BMOL01000027">
    <property type="protein sequence ID" value="GGL93372.1"/>
    <property type="molecule type" value="Genomic_DNA"/>
</dbReference>
<evidence type="ECO:0008006" key="5">
    <source>
        <dbReference type="Google" id="ProtNLM"/>
    </source>
</evidence>
<evidence type="ECO:0000259" key="2">
    <source>
        <dbReference type="Pfam" id="PF13340"/>
    </source>
</evidence>